<evidence type="ECO:0000313" key="3">
    <source>
        <dbReference type="EMBL" id="KAB2615531.1"/>
    </source>
</evidence>
<dbReference type="Gene3D" id="3.40.50.300">
    <property type="entry name" value="P-loop containing nucleotide triphosphate hydrolases"/>
    <property type="match status" value="1"/>
</dbReference>
<dbReference type="PANTHER" id="PTHR45732">
    <property type="entry name" value="ADP-RIBOSYLATION FACTOR-LIKE PROTEIN 8"/>
    <property type="match status" value="1"/>
</dbReference>
<accession>A0A5N5GNU7</accession>
<keyword evidence="4" id="KW-1185">Reference proteome</keyword>
<dbReference type="InterPro" id="IPR006689">
    <property type="entry name" value="Small_GTPase_ARF/SAR"/>
</dbReference>
<dbReference type="PANTHER" id="PTHR45732:SF1">
    <property type="entry name" value="ADP-RIBOSYLATION FACTOR"/>
    <property type="match status" value="1"/>
</dbReference>
<dbReference type="OrthoDB" id="2011769at2759"/>
<proteinExistence type="predicted"/>
<dbReference type="GO" id="GO:0003924">
    <property type="term" value="F:GTPase activity"/>
    <property type="evidence" value="ECO:0007669"/>
    <property type="project" value="InterPro"/>
</dbReference>
<gene>
    <name evidence="3" type="ORF">D8674_022119</name>
</gene>
<protein>
    <submittedName>
        <fullName evidence="3">Uncharacterized protein</fullName>
    </submittedName>
</protein>
<evidence type="ECO:0000256" key="2">
    <source>
        <dbReference type="ARBA" id="ARBA00023134"/>
    </source>
</evidence>
<dbReference type="GO" id="GO:0005525">
    <property type="term" value="F:GTP binding"/>
    <property type="evidence" value="ECO:0007669"/>
    <property type="project" value="UniProtKB-KW"/>
</dbReference>
<dbReference type="Proteomes" id="UP000327157">
    <property type="component" value="Chromosome 3"/>
</dbReference>
<dbReference type="SUPFAM" id="SSF52540">
    <property type="entry name" value="P-loop containing nucleoside triphosphate hydrolases"/>
    <property type="match status" value="1"/>
</dbReference>
<evidence type="ECO:0000313" key="4">
    <source>
        <dbReference type="Proteomes" id="UP000327157"/>
    </source>
</evidence>
<organism evidence="3 4">
    <name type="scientific">Pyrus ussuriensis x Pyrus communis</name>
    <dbReference type="NCBI Taxonomy" id="2448454"/>
    <lineage>
        <taxon>Eukaryota</taxon>
        <taxon>Viridiplantae</taxon>
        <taxon>Streptophyta</taxon>
        <taxon>Embryophyta</taxon>
        <taxon>Tracheophyta</taxon>
        <taxon>Spermatophyta</taxon>
        <taxon>Magnoliopsida</taxon>
        <taxon>eudicotyledons</taxon>
        <taxon>Gunneridae</taxon>
        <taxon>Pentapetalae</taxon>
        <taxon>rosids</taxon>
        <taxon>fabids</taxon>
        <taxon>Rosales</taxon>
        <taxon>Rosaceae</taxon>
        <taxon>Amygdaloideae</taxon>
        <taxon>Maleae</taxon>
        <taxon>Pyrus</taxon>
    </lineage>
</organism>
<reference evidence="4" key="2">
    <citation type="submission" date="2019-10" db="EMBL/GenBank/DDBJ databases">
        <title>A de novo genome assembly of a pear dwarfing rootstock.</title>
        <authorList>
            <person name="Wang F."/>
            <person name="Wang J."/>
            <person name="Li S."/>
            <person name="Zhang Y."/>
            <person name="Fang M."/>
            <person name="Ma L."/>
            <person name="Zhao Y."/>
            <person name="Jiang S."/>
        </authorList>
    </citation>
    <scope>NUCLEOTIDE SEQUENCE [LARGE SCALE GENOMIC DNA]</scope>
</reference>
<reference evidence="3 4" key="3">
    <citation type="submission" date="2019-11" db="EMBL/GenBank/DDBJ databases">
        <title>A de novo genome assembly of a pear dwarfing rootstock.</title>
        <authorList>
            <person name="Wang F."/>
            <person name="Wang J."/>
            <person name="Li S."/>
            <person name="Zhang Y."/>
            <person name="Fang M."/>
            <person name="Ma L."/>
            <person name="Zhao Y."/>
            <person name="Jiang S."/>
        </authorList>
    </citation>
    <scope>NUCLEOTIDE SEQUENCE [LARGE SCALE GENOMIC DNA]</scope>
    <source>
        <strain evidence="3">S2</strain>
        <tissue evidence="3">Leaf</tissue>
    </source>
</reference>
<sequence>MRKRYCHAISSIVYVVDVANYENLQVSRRELHDLLSNASLNSIPLLQRILLSRDLKSITDKEICWFMVSSKNFINIDSY</sequence>
<comment type="caution">
    <text evidence="3">The sequence shown here is derived from an EMBL/GenBank/DDBJ whole genome shotgun (WGS) entry which is preliminary data.</text>
</comment>
<keyword evidence="1" id="KW-0547">Nucleotide-binding</keyword>
<dbReference type="Pfam" id="PF00025">
    <property type="entry name" value="Arf"/>
    <property type="match status" value="1"/>
</dbReference>
<reference evidence="3 4" key="1">
    <citation type="submission" date="2019-09" db="EMBL/GenBank/DDBJ databases">
        <authorList>
            <person name="Ou C."/>
        </authorList>
    </citation>
    <scope>NUCLEOTIDE SEQUENCE [LARGE SCALE GENOMIC DNA]</scope>
    <source>
        <strain evidence="3">S2</strain>
        <tissue evidence="3">Leaf</tissue>
    </source>
</reference>
<dbReference type="EMBL" id="SMOL01000402">
    <property type="protein sequence ID" value="KAB2615531.1"/>
    <property type="molecule type" value="Genomic_DNA"/>
</dbReference>
<name>A0A5N5GNU7_9ROSA</name>
<keyword evidence="2" id="KW-0342">GTP-binding</keyword>
<dbReference type="InterPro" id="IPR027417">
    <property type="entry name" value="P-loop_NTPase"/>
</dbReference>
<dbReference type="AlphaFoldDB" id="A0A5N5GNU7"/>
<evidence type="ECO:0000256" key="1">
    <source>
        <dbReference type="ARBA" id="ARBA00022741"/>
    </source>
</evidence>